<evidence type="ECO:0000256" key="4">
    <source>
        <dbReference type="ARBA" id="ARBA00023170"/>
    </source>
</evidence>
<dbReference type="GO" id="GO:0071880">
    <property type="term" value="P:adenylate cyclase-activating adrenergic receptor signaling pathway"/>
    <property type="evidence" value="ECO:0007669"/>
    <property type="project" value="TreeGrafter"/>
</dbReference>
<keyword evidence="6" id="KW-1133">Transmembrane helix</keyword>
<dbReference type="PANTHER" id="PTHR24248">
    <property type="entry name" value="ADRENERGIC RECEPTOR-RELATED G-PROTEIN COUPLED RECEPTOR"/>
    <property type="match status" value="1"/>
</dbReference>
<reference evidence="7 8" key="1">
    <citation type="submission" date="2019-07" db="EMBL/GenBank/DDBJ databases">
        <title>Annotation for the trematode Paragonimus westermani.</title>
        <authorList>
            <person name="Choi Y.-J."/>
        </authorList>
    </citation>
    <scope>NUCLEOTIDE SEQUENCE [LARGE SCALE GENOMIC DNA]</scope>
    <source>
        <strain evidence="7">180907_Pwestermani</strain>
    </source>
</reference>
<keyword evidence="5" id="KW-0807">Transducer</keyword>
<accession>A0A8T0D7W0</accession>
<evidence type="ECO:0000256" key="6">
    <source>
        <dbReference type="SAM" id="Phobius"/>
    </source>
</evidence>
<comment type="caution">
    <text evidence="7">The sequence shown here is derived from an EMBL/GenBank/DDBJ whole genome shotgun (WGS) entry which is preliminary data.</text>
</comment>
<dbReference type="SUPFAM" id="SSF81321">
    <property type="entry name" value="Family A G protein-coupled receptor-like"/>
    <property type="match status" value="1"/>
</dbReference>
<dbReference type="EMBL" id="JTDF01014828">
    <property type="protein sequence ID" value="KAF8563054.1"/>
    <property type="molecule type" value="Genomic_DNA"/>
</dbReference>
<dbReference type="GO" id="GO:0008227">
    <property type="term" value="F:G protein-coupled amine receptor activity"/>
    <property type="evidence" value="ECO:0007669"/>
    <property type="project" value="UniProtKB-ARBA"/>
</dbReference>
<proteinExistence type="predicted"/>
<evidence type="ECO:0000256" key="3">
    <source>
        <dbReference type="ARBA" id="ARBA00023157"/>
    </source>
</evidence>
<evidence type="ECO:0000313" key="7">
    <source>
        <dbReference type="EMBL" id="KAF8563054.1"/>
    </source>
</evidence>
<keyword evidence="6" id="KW-0472">Membrane</keyword>
<dbReference type="Proteomes" id="UP000699462">
    <property type="component" value="Unassembled WGS sequence"/>
</dbReference>
<dbReference type="AlphaFoldDB" id="A0A8T0D7W0"/>
<evidence type="ECO:0000256" key="1">
    <source>
        <dbReference type="ARBA" id="ARBA00004141"/>
    </source>
</evidence>
<keyword evidence="2" id="KW-0297">G-protein coupled receptor</keyword>
<gene>
    <name evidence="7" type="ORF">P879_09307</name>
</gene>
<evidence type="ECO:0000313" key="8">
    <source>
        <dbReference type="Proteomes" id="UP000699462"/>
    </source>
</evidence>
<organism evidence="7 8">
    <name type="scientific">Paragonimus westermani</name>
    <dbReference type="NCBI Taxonomy" id="34504"/>
    <lineage>
        <taxon>Eukaryota</taxon>
        <taxon>Metazoa</taxon>
        <taxon>Spiralia</taxon>
        <taxon>Lophotrochozoa</taxon>
        <taxon>Platyhelminthes</taxon>
        <taxon>Trematoda</taxon>
        <taxon>Digenea</taxon>
        <taxon>Plagiorchiida</taxon>
        <taxon>Troglotremata</taxon>
        <taxon>Troglotrematidae</taxon>
        <taxon>Paragonimus</taxon>
    </lineage>
</organism>
<protein>
    <recommendedName>
        <fullName evidence="9">G-protein coupled receptors family 1 profile domain-containing protein</fullName>
    </recommendedName>
</protein>
<evidence type="ECO:0000256" key="2">
    <source>
        <dbReference type="ARBA" id="ARBA00023040"/>
    </source>
</evidence>
<keyword evidence="6" id="KW-0812">Transmembrane</keyword>
<dbReference type="Gene3D" id="1.20.1070.10">
    <property type="entry name" value="Rhodopsin 7-helix transmembrane proteins"/>
    <property type="match status" value="1"/>
</dbReference>
<dbReference type="OrthoDB" id="5957871at2759"/>
<dbReference type="GO" id="GO:0005886">
    <property type="term" value="C:plasma membrane"/>
    <property type="evidence" value="ECO:0007669"/>
    <property type="project" value="TreeGrafter"/>
</dbReference>
<keyword evidence="4" id="KW-0675">Receptor</keyword>
<keyword evidence="8" id="KW-1185">Reference proteome</keyword>
<comment type="subcellular location">
    <subcellularLocation>
        <location evidence="1">Membrane</location>
        <topology evidence="1">Multi-pass membrane protein</topology>
    </subcellularLocation>
</comment>
<sequence length="220" mass="24505">MLIIYTRLFLLTRKHLKQIKLHKLNTDSCVAHTGDKLEEKITEQLTQPTASVNSIRSAFYIESGDDSQLLPSLNPSMSKSDADSLPTPLTNANFPHVKTKPVPRHCNSDTDTTELAASSILLPNGCISRYFRQRNSLSASLKIPALRRNSEMRRVSGYSIRNRSGSCQNGFSRLSSNIHSDYKAAITLGLILGSFLICWLPFFLLNGIAAFCDCVKSKFH</sequence>
<dbReference type="PANTHER" id="PTHR24248:SF199">
    <property type="entry name" value="IP13425P-RELATED"/>
    <property type="match status" value="1"/>
</dbReference>
<evidence type="ECO:0008006" key="9">
    <source>
        <dbReference type="Google" id="ProtNLM"/>
    </source>
</evidence>
<evidence type="ECO:0000256" key="5">
    <source>
        <dbReference type="ARBA" id="ARBA00023224"/>
    </source>
</evidence>
<keyword evidence="3" id="KW-1015">Disulfide bond</keyword>
<name>A0A8T0D7W0_9TREM</name>
<feature type="transmembrane region" description="Helical" evidence="6">
    <location>
        <begin position="182"/>
        <end position="204"/>
    </location>
</feature>
<dbReference type="GO" id="GO:0043410">
    <property type="term" value="P:positive regulation of MAPK cascade"/>
    <property type="evidence" value="ECO:0007669"/>
    <property type="project" value="TreeGrafter"/>
</dbReference>